<comment type="caution">
    <text evidence="1">The sequence shown here is derived from an EMBL/GenBank/DDBJ whole genome shotgun (WGS) entry which is preliminary data.</text>
</comment>
<name>A0ACC3D514_9PEZI</name>
<evidence type="ECO:0000313" key="1">
    <source>
        <dbReference type="EMBL" id="KAK3061956.1"/>
    </source>
</evidence>
<evidence type="ECO:0000313" key="2">
    <source>
        <dbReference type="Proteomes" id="UP001186974"/>
    </source>
</evidence>
<sequence>MFRRLPESLPEDPRFKADMKALGYFINEKSQIRKIRNPTEKFHYFVTNNIRWNDMHREAMESCIRHEVARRSLVEGAGVLYLPQMTAADPKAPSVPIFLTPPHELKQKKRVLVIVNGTRQDLGQWAYRTILGEGIDAGSCVSLLQELREQEDTGVIIANPGQLLYSHKFNQAMTDRSWNARPRPSAVHPVVYADPQHNHIPGNEDVEAHFKFILDNLVLNAEYVNEEAEVYIVGIESGGDAALKVLDTHWLTYSPRITAIALAHPFWHPRDTTNPSFSAFLARRARAWRVDTSRAKNACAAIPAAYKPSQGPRNRKDTPTTISAATGTQTETVGAETQVADFSLEDPYDGTTVPDMVFGDVAMPTFAAGPGSEFATETECVFVECWRDMLNWFREIYDAGVGVGVRYENPVFEVSDTLEESEEVGAPEAREGAGVAGVDGQQQSLQDGATERLDVGVGSREQMDKSATPKDGRAVTSEAEVTLQIKAEDAETLEATEYCKVRPIADVVGSPIEQDRVERRAIGRGKDEEVGEDECEHESKDKGDDRKNKAEGGKSHKD</sequence>
<accession>A0ACC3D514</accession>
<keyword evidence="2" id="KW-1185">Reference proteome</keyword>
<reference evidence="1" key="1">
    <citation type="submission" date="2024-09" db="EMBL/GenBank/DDBJ databases">
        <title>Black Yeasts Isolated from many extreme environments.</title>
        <authorList>
            <person name="Coleine C."/>
            <person name="Stajich J.E."/>
            <person name="Selbmann L."/>
        </authorList>
    </citation>
    <scope>NUCLEOTIDE SEQUENCE</scope>
    <source>
        <strain evidence="1">CCFEE 5737</strain>
    </source>
</reference>
<dbReference type="Proteomes" id="UP001186974">
    <property type="component" value="Unassembled WGS sequence"/>
</dbReference>
<gene>
    <name evidence="1" type="ORF">LTS18_005109</name>
</gene>
<proteinExistence type="predicted"/>
<protein>
    <submittedName>
        <fullName evidence="1">Uncharacterized protein</fullName>
    </submittedName>
</protein>
<organism evidence="1 2">
    <name type="scientific">Coniosporium uncinatum</name>
    <dbReference type="NCBI Taxonomy" id="93489"/>
    <lineage>
        <taxon>Eukaryota</taxon>
        <taxon>Fungi</taxon>
        <taxon>Dikarya</taxon>
        <taxon>Ascomycota</taxon>
        <taxon>Pezizomycotina</taxon>
        <taxon>Dothideomycetes</taxon>
        <taxon>Dothideomycetes incertae sedis</taxon>
        <taxon>Coniosporium</taxon>
    </lineage>
</organism>
<dbReference type="EMBL" id="JAWDJW010007544">
    <property type="protein sequence ID" value="KAK3061956.1"/>
    <property type="molecule type" value="Genomic_DNA"/>
</dbReference>